<gene>
    <name evidence="8" type="ORF">NP493_13g05017</name>
</gene>
<dbReference type="Proteomes" id="UP001209878">
    <property type="component" value="Unassembled WGS sequence"/>
</dbReference>
<comment type="cofactor">
    <cofactor evidence="1 5">
        <name>FAD</name>
        <dbReference type="ChEBI" id="CHEBI:57692"/>
    </cofactor>
</comment>
<keyword evidence="3" id="KW-0285">Flavoprotein</keyword>
<dbReference type="PROSITE" id="PS00624">
    <property type="entry name" value="GMC_OXRED_2"/>
    <property type="match status" value="1"/>
</dbReference>
<organism evidence="8 9">
    <name type="scientific">Ridgeia piscesae</name>
    <name type="common">Tubeworm</name>
    <dbReference type="NCBI Taxonomy" id="27915"/>
    <lineage>
        <taxon>Eukaryota</taxon>
        <taxon>Metazoa</taxon>
        <taxon>Spiralia</taxon>
        <taxon>Lophotrochozoa</taxon>
        <taxon>Annelida</taxon>
        <taxon>Polychaeta</taxon>
        <taxon>Sedentaria</taxon>
        <taxon>Canalipalpata</taxon>
        <taxon>Sabellida</taxon>
        <taxon>Siboglinidae</taxon>
        <taxon>Ridgeia</taxon>
    </lineage>
</organism>
<sequence length="570" mass="63677">MPWQQCHQKRHLSTVVKSKEIYDYVVVGAGSAGCIVANRLSEDRDSQVLLMEAGPEDKSWKFHMPAALMYTLTDPAYNWCFYTTPQKHMNNRQMYWPRGKVWGGSSSHNAMVYIRGHAYDFDRWEAEGATGWSFADCLPYFKKSTTHELGEDEYRGGSGLQYVSQGTSGNPLHEIFIEAGIQAGYPYTEDVNGYQQEGFGYFDMTIQKGIRSSTSTCYLRSALYRDNFTMRSNALTTRILFEGKRAVGVEYVHHGELVKVYAEREVILCGGSINSPQILLLSGVGNADDLAKLDIPLVHHLPGVGQNLQDHLEVYVQHECTQPLTLYTHQWKFPVTMIRTGIEWFLKQTGTAATTHLETGGFIRSRPGVPHPDIQFHFLPSVIIDHGQKMGDRHAFQVHVGTMRPTSRGTLTLASRDPRDHPLLDANYLATEEDRADFRACIRLTREIFAQRAFDPYRGPEMGPGPAAQSDKDIDAFVRAKGDSAYHPSCTCKMGQTSDKMAVVDPKCQVIGLEGLRVVDSAIMPSLASGNLNAATIMLAEKGADFIRGKPSLPKSSAPVWKPKTLETQR</sequence>
<keyword evidence="4 5" id="KW-0274">FAD</keyword>
<comment type="similarity">
    <text evidence="2">Belongs to the GMC oxidoreductase family.</text>
</comment>
<feature type="binding site" evidence="5">
    <location>
        <begin position="109"/>
        <end position="112"/>
    </location>
    <ligand>
        <name>FAD</name>
        <dbReference type="ChEBI" id="CHEBI:57692"/>
    </ligand>
</feature>
<dbReference type="Gene3D" id="3.30.560.10">
    <property type="entry name" value="Glucose Oxidase, domain 3"/>
    <property type="match status" value="1"/>
</dbReference>
<dbReference type="PANTHER" id="PTHR11552:SF147">
    <property type="entry name" value="CHOLINE DEHYDROGENASE, MITOCHONDRIAL"/>
    <property type="match status" value="1"/>
</dbReference>
<evidence type="ECO:0000313" key="8">
    <source>
        <dbReference type="EMBL" id="KAK2193401.1"/>
    </source>
</evidence>
<dbReference type="GO" id="GO:0005743">
    <property type="term" value="C:mitochondrial inner membrane"/>
    <property type="evidence" value="ECO:0007669"/>
    <property type="project" value="TreeGrafter"/>
</dbReference>
<comment type="caution">
    <text evidence="8">The sequence shown here is derived from an EMBL/GenBank/DDBJ whole genome shotgun (WGS) entry which is preliminary data.</text>
</comment>
<feature type="region of interest" description="Disordered" evidence="6">
    <location>
        <begin position="550"/>
        <end position="570"/>
    </location>
</feature>
<dbReference type="GO" id="GO:0008812">
    <property type="term" value="F:choline dehydrogenase activity"/>
    <property type="evidence" value="ECO:0007669"/>
    <property type="project" value="TreeGrafter"/>
</dbReference>
<name>A0AAD9PF33_RIDPI</name>
<dbReference type="EMBL" id="JAODUO010000013">
    <property type="protein sequence ID" value="KAK2193401.1"/>
    <property type="molecule type" value="Genomic_DNA"/>
</dbReference>
<evidence type="ECO:0000256" key="1">
    <source>
        <dbReference type="ARBA" id="ARBA00001974"/>
    </source>
</evidence>
<evidence type="ECO:0000256" key="5">
    <source>
        <dbReference type="PIRSR" id="PIRSR000137-2"/>
    </source>
</evidence>
<evidence type="ECO:0000313" key="9">
    <source>
        <dbReference type="Proteomes" id="UP001209878"/>
    </source>
</evidence>
<dbReference type="PANTHER" id="PTHR11552">
    <property type="entry name" value="GLUCOSE-METHANOL-CHOLINE GMC OXIDOREDUCTASE"/>
    <property type="match status" value="1"/>
</dbReference>
<dbReference type="NCBIfam" id="NF002550">
    <property type="entry name" value="PRK02106.1"/>
    <property type="match status" value="1"/>
</dbReference>
<dbReference type="Pfam" id="PF05199">
    <property type="entry name" value="GMC_oxred_C"/>
    <property type="match status" value="1"/>
</dbReference>
<evidence type="ECO:0000256" key="3">
    <source>
        <dbReference type="ARBA" id="ARBA00022630"/>
    </source>
</evidence>
<dbReference type="GO" id="GO:0050660">
    <property type="term" value="F:flavin adenine dinucleotide binding"/>
    <property type="evidence" value="ECO:0007669"/>
    <property type="project" value="InterPro"/>
</dbReference>
<proteinExistence type="inferred from homology"/>
<protein>
    <recommendedName>
        <fullName evidence="7">Glucose-methanol-choline oxidoreductase N-terminal domain-containing protein</fullName>
    </recommendedName>
</protein>
<dbReference type="Gene3D" id="3.50.50.60">
    <property type="entry name" value="FAD/NAD(P)-binding domain"/>
    <property type="match status" value="1"/>
</dbReference>
<feature type="binding site" evidence="5">
    <location>
        <position position="101"/>
    </location>
    <ligand>
        <name>FAD</name>
        <dbReference type="ChEBI" id="CHEBI:57692"/>
    </ligand>
</feature>
<evidence type="ECO:0000256" key="6">
    <source>
        <dbReference type="SAM" id="MobiDB-lite"/>
    </source>
</evidence>
<keyword evidence="9" id="KW-1185">Reference proteome</keyword>
<reference evidence="8" key="1">
    <citation type="journal article" date="2023" name="Mol. Biol. Evol.">
        <title>Third-Generation Sequencing Reveals the Adaptive Role of the Epigenome in Three Deep-Sea Polychaetes.</title>
        <authorList>
            <person name="Perez M."/>
            <person name="Aroh O."/>
            <person name="Sun Y."/>
            <person name="Lan Y."/>
            <person name="Juniper S.K."/>
            <person name="Young C.R."/>
            <person name="Angers B."/>
            <person name="Qian P.Y."/>
        </authorList>
    </citation>
    <scope>NUCLEOTIDE SEQUENCE</scope>
    <source>
        <strain evidence="8">R07B-5</strain>
    </source>
</reference>
<feature type="domain" description="Glucose-methanol-choline oxidoreductase N-terminal" evidence="7">
    <location>
        <begin position="271"/>
        <end position="285"/>
    </location>
</feature>
<evidence type="ECO:0000256" key="4">
    <source>
        <dbReference type="ARBA" id="ARBA00022827"/>
    </source>
</evidence>
<evidence type="ECO:0000256" key="2">
    <source>
        <dbReference type="ARBA" id="ARBA00010790"/>
    </source>
</evidence>
<dbReference type="SUPFAM" id="SSF51905">
    <property type="entry name" value="FAD/NAD(P)-binding domain"/>
    <property type="match status" value="1"/>
</dbReference>
<accession>A0AAD9PF33</accession>
<dbReference type="Pfam" id="PF00732">
    <property type="entry name" value="GMC_oxred_N"/>
    <property type="match status" value="1"/>
</dbReference>
<dbReference type="InterPro" id="IPR000172">
    <property type="entry name" value="GMC_OxRdtase_N"/>
</dbReference>
<dbReference type="PIRSF" id="PIRSF000137">
    <property type="entry name" value="Alcohol_oxidase"/>
    <property type="match status" value="1"/>
</dbReference>
<dbReference type="InterPro" id="IPR007867">
    <property type="entry name" value="GMC_OxRtase_C"/>
</dbReference>
<dbReference type="SUPFAM" id="SSF54373">
    <property type="entry name" value="FAD-linked reductases, C-terminal domain"/>
    <property type="match status" value="1"/>
</dbReference>
<dbReference type="InterPro" id="IPR012132">
    <property type="entry name" value="GMC_OxRdtase"/>
</dbReference>
<dbReference type="AlphaFoldDB" id="A0AAD9PF33"/>
<evidence type="ECO:0000259" key="7">
    <source>
        <dbReference type="PROSITE" id="PS00624"/>
    </source>
</evidence>
<dbReference type="InterPro" id="IPR036188">
    <property type="entry name" value="FAD/NAD-bd_sf"/>
</dbReference>